<organism evidence="1 2">
    <name type="scientific">Saprolegnia diclina (strain VS20)</name>
    <dbReference type="NCBI Taxonomy" id="1156394"/>
    <lineage>
        <taxon>Eukaryota</taxon>
        <taxon>Sar</taxon>
        <taxon>Stramenopiles</taxon>
        <taxon>Oomycota</taxon>
        <taxon>Saprolegniomycetes</taxon>
        <taxon>Saprolegniales</taxon>
        <taxon>Saprolegniaceae</taxon>
        <taxon>Saprolegnia</taxon>
    </lineage>
</organism>
<dbReference type="GeneID" id="19949884"/>
<evidence type="ECO:0000313" key="2">
    <source>
        <dbReference type="Proteomes" id="UP000030762"/>
    </source>
</evidence>
<dbReference type="VEuPathDB" id="FungiDB:SDRG_09157"/>
<dbReference type="Proteomes" id="UP000030762">
    <property type="component" value="Unassembled WGS sequence"/>
</dbReference>
<keyword evidence="2" id="KW-1185">Reference proteome</keyword>
<reference evidence="1 2" key="1">
    <citation type="submission" date="2012-04" db="EMBL/GenBank/DDBJ databases">
        <title>The Genome Sequence of Saprolegnia declina VS20.</title>
        <authorList>
            <consortium name="The Broad Institute Genome Sequencing Platform"/>
            <person name="Russ C."/>
            <person name="Nusbaum C."/>
            <person name="Tyler B."/>
            <person name="van West P."/>
            <person name="Dieguez-Uribeondo J."/>
            <person name="de Bruijn I."/>
            <person name="Tripathy S."/>
            <person name="Jiang R."/>
            <person name="Young S.K."/>
            <person name="Zeng Q."/>
            <person name="Gargeya S."/>
            <person name="Fitzgerald M."/>
            <person name="Haas B."/>
            <person name="Abouelleil A."/>
            <person name="Alvarado L."/>
            <person name="Arachchi H.M."/>
            <person name="Berlin A."/>
            <person name="Chapman S.B."/>
            <person name="Goldberg J."/>
            <person name="Griggs A."/>
            <person name="Gujja S."/>
            <person name="Hansen M."/>
            <person name="Howarth C."/>
            <person name="Imamovic A."/>
            <person name="Larimer J."/>
            <person name="McCowen C."/>
            <person name="Montmayeur A."/>
            <person name="Murphy C."/>
            <person name="Neiman D."/>
            <person name="Pearson M."/>
            <person name="Priest M."/>
            <person name="Roberts A."/>
            <person name="Saif S."/>
            <person name="Shea T."/>
            <person name="Sisk P."/>
            <person name="Sykes S."/>
            <person name="Wortman J."/>
            <person name="Nusbaum C."/>
            <person name="Birren B."/>
        </authorList>
    </citation>
    <scope>NUCLEOTIDE SEQUENCE [LARGE SCALE GENOMIC DNA]</scope>
    <source>
        <strain evidence="1 2">VS20</strain>
    </source>
</reference>
<dbReference type="RefSeq" id="XP_008613294.1">
    <property type="nucleotide sequence ID" value="XM_008615072.1"/>
</dbReference>
<dbReference type="AlphaFoldDB" id="T0QEJ4"/>
<gene>
    <name evidence="1" type="ORF">SDRG_09157</name>
</gene>
<dbReference type="OrthoDB" id="10512217at2759"/>
<protein>
    <submittedName>
        <fullName evidence="1">Uncharacterized protein</fullName>
    </submittedName>
</protein>
<proteinExistence type="predicted"/>
<sequence>MAAAQDVRLVDWGHLAKERRQYPPLPVPRKRLETDIAPLIAPPHDPPTPIETKIEDPECTFQPQRIAKMDAWVTSKYLNPRVPPRPRAEPVLSFTPAINRNVPIHASEPNVYNRLYADRVPRPANDTSPVVHSSKLSKAAIDACIARQHEYLVETQRRQRALQDATVYPFRPHINPRSQRLAARSSSMSETLNHAQRRRESKLRMLLAPQEPRSTVTVVNAVAQAKATVRLSRPKDAYYVPDFETDTSVSGSSTSAHAAALLYEKLQEQHAVQRHVSLRQHVDAILDDYARAS</sequence>
<dbReference type="EMBL" id="JH767160">
    <property type="protein sequence ID" value="EQC33171.1"/>
    <property type="molecule type" value="Genomic_DNA"/>
</dbReference>
<evidence type="ECO:0000313" key="1">
    <source>
        <dbReference type="EMBL" id="EQC33171.1"/>
    </source>
</evidence>
<name>T0QEJ4_SAPDV</name>
<accession>T0QEJ4</accession>
<dbReference type="InParanoid" id="T0QEJ4"/>